<comment type="caution">
    <text evidence="2">The sequence shown here is derived from an EMBL/GenBank/DDBJ whole genome shotgun (WGS) entry which is preliminary data.</text>
</comment>
<name>A0A2J7PHJ8_9NEOP</name>
<reference evidence="2 3" key="1">
    <citation type="submission" date="2017-12" db="EMBL/GenBank/DDBJ databases">
        <title>Hemimetabolous genomes reveal molecular basis of termite eusociality.</title>
        <authorList>
            <person name="Harrison M.C."/>
            <person name="Jongepier E."/>
            <person name="Robertson H.M."/>
            <person name="Arning N."/>
            <person name="Bitard-Feildel T."/>
            <person name="Chao H."/>
            <person name="Childers C.P."/>
            <person name="Dinh H."/>
            <person name="Doddapaneni H."/>
            <person name="Dugan S."/>
            <person name="Gowin J."/>
            <person name="Greiner C."/>
            <person name="Han Y."/>
            <person name="Hu H."/>
            <person name="Hughes D.S.T."/>
            <person name="Huylmans A.-K."/>
            <person name="Kemena C."/>
            <person name="Kremer L.P.M."/>
            <person name="Lee S.L."/>
            <person name="Lopez-Ezquerra A."/>
            <person name="Mallet L."/>
            <person name="Monroy-Kuhn J.M."/>
            <person name="Moser A."/>
            <person name="Murali S.C."/>
            <person name="Muzny D.M."/>
            <person name="Otani S."/>
            <person name="Piulachs M.-D."/>
            <person name="Poelchau M."/>
            <person name="Qu J."/>
            <person name="Schaub F."/>
            <person name="Wada-Katsumata A."/>
            <person name="Worley K.C."/>
            <person name="Xie Q."/>
            <person name="Ylla G."/>
            <person name="Poulsen M."/>
            <person name="Gibbs R.A."/>
            <person name="Schal C."/>
            <person name="Richards S."/>
            <person name="Belles X."/>
            <person name="Korb J."/>
            <person name="Bornberg-Bauer E."/>
        </authorList>
    </citation>
    <scope>NUCLEOTIDE SEQUENCE [LARGE SCALE GENOMIC DNA]</scope>
    <source>
        <tissue evidence="2">Whole body</tissue>
    </source>
</reference>
<dbReference type="Proteomes" id="UP000235965">
    <property type="component" value="Unassembled WGS sequence"/>
</dbReference>
<sequence>MCVCVCKPSGLQGFNRSSLAYSYIATVSVLKVLVDKRMFLGTLKKDLEPYIGVPVEYFKIYRLKSGQQEFECARLTENLGSYRDDEKLIVRLDRVLKKDEHRGKVFQLLPNSPEPIKFLCDWILSKGMTVGEVKKEILEEIKRKYSIDIPYERCRLRKKSWKNPAEIYLNDQRFEQDISLFPNWEMFLQELPEPEKITSSNQLVLFVRRWCPANLELKAFEEVLLDESTVMELKTKLSNLSGIPAEYVEFAKGQGSFPCEMSVLGIHTELGWNTETATLDNWPPGIFEDGHVILYRDSREELKQLSSEERKEIANREGSRVNRLGIIASTRKERTLKIYLDMSHRRNDDAEVD</sequence>
<gene>
    <name evidence="2" type="ORF">B7P43_G10431</name>
</gene>
<keyword evidence="3" id="KW-1185">Reference proteome</keyword>
<proteinExistence type="predicted"/>
<evidence type="ECO:0000259" key="1">
    <source>
        <dbReference type="Pfam" id="PF19718"/>
    </source>
</evidence>
<dbReference type="OrthoDB" id="289038at2759"/>
<dbReference type="Pfam" id="PF19718">
    <property type="entry name" value="USP47_C"/>
    <property type="match status" value="1"/>
</dbReference>
<organism evidence="2 3">
    <name type="scientific">Cryptotermes secundus</name>
    <dbReference type="NCBI Taxonomy" id="105785"/>
    <lineage>
        <taxon>Eukaryota</taxon>
        <taxon>Metazoa</taxon>
        <taxon>Ecdysozoa</taxon>
        <taxon>Arthropoda</taxon>
        <taxon>Hexapoda</taxon>
        <taxon>Insecta</taxon>
        <taxon>Pterygota</taxon>
        <taxon>Neoptera</taxon>
        <taxon>Polyneoptera</taxon>
        <taxon>Dictyoptera</taxon>
        <taxon>Blattodea</taxon>
        <taxon>Blattoidea</taxon>
        <taxon>Termitoidae</taxon>
        <taxon>Kalotermitidae</taxon>
        <taxon>Cryptotermitinae</taxon>
        <taxon>Cryptotermes</taxon>
    </lineage>
</organism>
<protein>
    <recommendedName>
        <fullName evidence="1">Ubiquitin carboxyl-terminal hydrolase 47 C-terminal domain-containing protein</fullName>
    </recommendedName>
</protein>
<evidence type="ECO:0000313" key="2">
    <source>
        <dbReference type="EMBL" id="PNF15803.1"/>
    </source>
</evidence>
<dbReference type="InterPro" id="IPR045578">
    <property type="entry name" value="USP47_C"/>
</dbReference>
<dbReference type="EMBL" id="NEVH01025136">
    <property type="protein sequence ID" value="PNF15803.1"/>
    <property type="molecule type" value="Genomic_DNA"/>
</dbReference>
<evidence type="ECO:0000313" key="3">
    <source>
        <dbReference type="Proteomes" id="UP000235965"/>
    </source>
</evidence>
<dbReference type="AlphaFoldDB" id="A0A2J7PHJ8"/>
<feature type="domain" description="Ubiquitin carboxyl-terminal hydrolase 47 C-terminal" evidence="1">
    <location>
        <begin position="104"/>
        <end position="339"/>
    </location>
</feature>
<accession>A0A2J7PHJ8</accession>